<feature type="region of interest" description="Disordered" evidence="1">
    <location>
        <begin position="566"/>
        <end position="586"/>
    </location>
</feature>
<organism evidence="2 3">
    <name type="scientific">Seminavis robusta</name>
    <dbReference type="NCBI Taxonomy" id="568900"/>
    <lineage>
        <taxon>Eukaryota</taxon>
        <taxon>Sar</taxon>
        <taxon>Stramenopiles</taxon>
        <taxon>Ochrophyta</taxon>
        <taxon>Bacillariophyta</taxon>
        <taxon>Bacillariophyceae</taxon>
        <taxon>Bacillariophycidae</taxon>
        <taxon>Naviculales</taxon>
        <taxon>Naviculaceae</taxon>
        <taxon>Seminavis</taxon>
    </lineage>
</organism>
<feature type="compositionally biased region" description="Basic and acidic residues" evidence="1">
    <location>
        <begin position="356"/>
        <end position="371"/>
    </location>
</feature>
<evidence type="ECO:0000313" key="3">
    <source>
        <dbReference type="Proteomes" id="UP001153069"/>
    </source>
</evidence>
<comment type="caution">
    <text evidence="2">The sequence shown here is derived from an EMBL/GenBank/DDBJ whole genome shotgun (WGS) entry which is preliminary data.</text>
</comment>
<feature type="compositionally biased region" description="Polar residues" evidence="1">
    <location>
        <begin position="524"/>
        <end position="540"/>
    </location>
</feature>
<feature type="compositionally biased region" description="Basic and acidic residues" evidence="1">
    <location>
        <begin position="651"/>
        <end position="663"/>
    </location>
</feature>
<dbReference type="Proteomes" id="UP001153069">
    <property type="component" value="Unassembled WGS sequence"/>
</dbReference>
<feature type="compositionally biased region" description="Basic and acidic residues" evidence="1">
    <location>
        <begin position="179"/>
        <end position="220"/>
    </location>
</feature>
<feature type="compositionally biased region" description="Basic and acidic residues" evidence="1">
    <location>
        <begin position="237"/>
        <end position="261"/>
    </location>
</feature>
<feature type="compositionally biased region" description="Polar residues" evidence="1">
    <location>
        <begin position="567"/>
        <end position="586"/>
    </location>
</feature>
<dbReference type="OrthoDB" id="10687297at2759"/>
<proteinExistence type="predicted"/>
<accession>A0A9N8HEQ8</accession>
<feature type="region of interest" description="Disordered" evidence="1">
    <location>
        <begin position="470"/>
        <end position="553"/>
    </location>
</feature>
<feature type="compositionally biased region" description="Low complexity" evidence="1">
    <location>
        <begin position="832"/>
        <end position="847"/>
    </location>
</feature>
<feature type="compositionally biased region" description="Basic and acidic residues" evidence="1">
    <location>
        <begin position="776"/>
        <end position="809"/>
    </location>
</feature>
<feature type="compositionally biased region" description="Basic and acidic residues" evidence="1">
    <location>
        <begin position="301"/>
        <end position="315"/>
    </location>
</feature>
<feature type="compositionally biased region" description="Basic and acidic residues" evidence="1">
    <location>
        <begin position="727"/>
        <end position="743"/>
    </location>
</feature>
<name>A0A9N8HEQ8_9STRA</name>
<feature type="compositionally biased region" description="Basic and acidic residues" evidence="1">
    <location>
        <begin position="542"/>
        <end position="553"/>
    </location>
</feature>
<reference evidence="2" key="1">
    <citation type="submission" date="2020-06" db="EMBL/GenBank/DDBJ databases">
        <authorList>
            <consortium name="Plant Systems Biology data submission"/>
        </authorList>
    </citation>
    <scope>NUCLEOTIDE SEQUENCE</scope>
    <source>
        <strain evidence="2">D6</strain>
    </source>
</reference>
<evidence type="ECO:0000256" key="1">
    <source>
        <dbReference type="SAM" id="MobiDB-lite"/>
    </source>
</evidence>
<gene>
    <name evidence="2" type="ORF">SEMRO_396_G134220.1</name>
</gene>
<feature type="region of interest" description="Disordered" evidence="1">
    <location>
        <begin position="1"/>
        <end position="430"/>
    </location>
</feature>
<sequence>MEPSQQGQEGFWADFNQGGTDTQQQQTEERSNSFESASEEQNGDHSEHEENAKQKPNWQDTNKSKLQNILSSRRKSIHQKDDDEEEEELPVLPKPSRIRKSRSTGDGDQAAPVARPGALRRAKSRPSLSPPSMSLHREKSRRSSLSPRRTDTPRRNSSLSPRARRKVNRERSPVLFEATWRREKPRPSAEKPRQTSNGEKPRQAGEKPRRRSVGPDEDRVRRRSVGPNDAKPRRRSVGPDDAKPRRRSVGAERRGGDEKAKRRDRSLGPGEDNNKSRRRERSPMHEDKSRRRRDRSPAAAGDERTKPRRNNRDTSRSPATKGRNTRSPKRSSVSGGKGRSPIRRAKSMDENQAFFDKLDVTRSAKSTDQHLAKPRQNRSSISQDNNSTLHASFSGVVDASCSPSERRHGRLTNSPNKRPQSAKCKNSLNKGTSLRRLMAEGQKSKPKLQDLDDDDDVSIDDTISWVRTTPVKRTTKEKPMPSPRIAKLTRRTSSGTPPPGRRDHLRKALSEKHVSKSMRKTRSVDATTYNSKSFKVTSKGQRMKELGHPVDDNHEMSLTELMPLKQPKSTHSSLNQNASHQGNNSRTRLAVATLADSFNGSSKMLGQQSTKKPFSLDDSNLSLEDVLPPSALHQNQSSVDDHCNEDENDNEGDKRNVGTKEEIGGSTILGSGKSKSDLDESQEGKHKARKHKRKDESLRGSAGSSEHPHRRRGRDGTMRASTGTTPPKDDNHHHRNRSHDESLRASTGTSHNDRRSRSPKQRSTKDLRVGSTGSSHQDDRRHKSSRDLRASTGSSDHHEDRKPSSKSCRDLIASTGSSHEHRSRSPKIGKASNVRSSSTGSSGDKPS</sequence>
<feature type="compositionally biased region" description="Low complexity" evidence="1">
    <location>
        <begin position="125"/>
        <end position="134"/>
    </location>
</feature>
<feature type="compositionally biased region" description="Basic and acidic residues" evidence="1">
    <location>
        <begin position="500"/>
        <end position="514"/>
    </location>
</feature>
<dbReference type="EMBL" id="CAICTM010000395">
    <property type="protein sequence ID" value="CAB9509590.1"/>
    <property type="molecule type" value="Genomic_DNA"/>
</dbReference>
<dbReference type="AlphaFoldDB" id="A0A9N8HEQ8"/>
<feature type="compositionally biased region" description="Basic and acidic residues" evidence="1">
    <location>
        <begin position="42"/>
        <end position="53"/>
    </location>
</feature>
<feature type="compositionally biased region" description="Basic and acidic residues" evidence="1">
    <location>
        <begin position="674"/>
        <end position="685"/>
    </location>
</feature>
<feature type="compositionally biased region" description="Polar residues" evidence="1">
    <location>
        <begin position="377"/>
        <end position="391"/>
    </location>
</feature>
<protein>
    <submittedName>
        <fullName evidence="2">Uncharacterized protein</fullName>
    </submittedName>
</protein>
<feature type="region of interest" description="Disordered" evidence="1">
    <location>
        <begin position="600"/>
        <end position="847"/>
    </location>
</feature>
<feature type="compositionally biased region" description="Low complexity" evidence="1">
    <location>
        <begin position="17"/>
        <end position="26"/>
    </location>
</feature>
<feature type="compositionally biased region" description="Polar residues" evidence="1">
    <location>
        <begin position="54"/>
        <end position="71"/>
    </location>
</feature>
<keyword evidence="3" id="KW-1185">Reference proteome</keyword>
<feature type="compositionally biased region" description="Polar residues" evidence="1">
    <location>
        <begin position="600"/>
        <end position="622"/>
    </location>
</feature>
<evidence type="ECO:0000313" key="2">
    <source>
        <dbReference type="EMBL" id="CAB9509590.1"/>
    </source>
</evidence>
<feature type="compositionally biased region" description="Polar residues" evidence="1">
    <location>
        <begin position="411"/>
        <end position="430"/>
    </location>
</feature>